<evidence type="ECO:0000313" key="9">
    <source>
        <dbReference type="EMBL" id="KAG7291066.1"/>
    </source>
</evidence>
<reference evidence="9" key="1">
    <citation type="submission" date="2023-02" db="EMBL/GenBank/DDBJ databases">
        <authorList>
            <person name="Palmer J.M."/>
        </authorList>
    </citation>
    <scope>NUCLEOTIDE SEQUENCE</scope>
    <source>
        <strain evidence="9">FW57</strain>
    </source>
</reference>
<name>A0AAD4F0Z9_9PEZI</name>
<accession>A0AAD4F0Z9</accession>
<evidence type="ECO:0000256" key="1">
    <source>
        <dbReference type="ARBA" id="ARBA00004141"/>
    </source>
</evidence>
<feature type="region of interest" description="Disordered" evidence="6">
    <location>
        <begin position="270"/>
        <end position="297"/>
    </location>
</feature>
<organism evidence="9 10">
    <name type="scientific">Staphylotrichum longicolle</name>
    <dbReference type="NCBI Taxonomy" id="669026"/>
    <lineage>
        <taxon>Eukaryota</taxon>
        <taxon>Fungi</taxon>
        <taxon>Dikarya</taxon>
        <taxon>Ascomycota</taxon>
        <taxon>Pezizomycotina</taxon>
        <taxon>Sordariomycetes</taxon>
        <taxon>Sordariomycetidae</taxon>
        <taxon>Sordariales</taxon>
        <taxon>Chaetomiaceae</taxon>
        <taxon>Staphylotrichum</taxon>
    </lineage>
</organism>
<evidence type="ECO:0000256" key="2">
    <source>
        <dbReference type="ARBA" id="ARBA00022692"/>
    </source>
</evidence>
<dbReference type="PANTHER" id="PTHR33048:SF47">
    <property type="entry name" value="INTEGRAL MEMBRANE PROTEIN-RELATED"/>
    <property type="match status" value="1"/>
</dbReference>
<comment type="caution">
    <text evidence="9">The sequence shown here is derived from an EMBL/GenBank/DDBJ whole genome shotgun (WGS) entry which is preliminary data.</text>
</comment>
<dbReference type="GO" id="GO:0016020">
    <property type="term" value="C:membrane"/>
    <property type="evidence" value="ECO:0007669"/>
    <property type="project" value="UniProtKB-SubCell"/>
</dbReference>
<keyword evidence="10" id="KW-1185">Reference proteome</keyword>
<feature type="transmembrane region" description="Helical" evidence="7">
    <location>
        <begin position="228"/>
        <end position="251"/>
    </location>
</feature>
<evidence type="ECO:0000259" key="8">
    <source>
        <dbReference type="Pfam" id="PF20684"/>
    </source>
</evidence>
<feature type="transmembrane region" description="Helical" evidence="7">
    <location>
        <begin position="159"/>
        <end position="182"/>
    </location>
</feature>
<feature type="transmembrane region" description="Helical" evidence="7">
    <location>
        <begin position="113"/>
        <end position="139"/>
    </location>
</feature>
<evidence type="ECO:0000313" key="10">
    <source>
        <dbReference type="Proteomes" id="UP001197093"/>
    </source>
</evidence>
<evidence type="ECO:0000256" key="4">
    <source>
        <dbReference type="ARBA" id="ARBA00023136"/>
    </source>
</evidence>
<evidence type="ECO:0000256" key="6">
    <source>
        <dbReference type="SAM" id="MobiDB-lite"/>
    </source>
</evidence>
<feature type="transmembrane region" description="Helical" evidence="7">
    <location>
        <begin position="54"/>
        <end position="77"/>
    </location>
</feature>
<gene>
    <name evidence="9" type="ORF">NEMBOFW57_001076</name>
</gene>
<dbReference type="EMBL" id="JAHCVI010000001">
    <property type="protein sequence ID" value="KAG7291066.1"/>
    <property type="molecule type" value="Genomic_DNA"/>
</dbReference>
<evidence type="ECO:0000256" key="5">
    <source>
        <dbReference type="ARBA" id="ARBA00038359"/>
    </source>
</evidence>
<feature type="transmembrane region" description="Helical" evidence="7">
    <location>
        <begin position="20"/>
        <end position="42"/>
    </location>
</feature>
<dbReference type="AlphaFoldDB" id="A0AAD4F0Z9"/>
<keyword evidence="2 7" id="KW-0812">Transmembrane</keyword>
<dbReference type="Pfam" id="PF20684">
    <property type="entry name" value="Fung_rhodopsin"/>
    <property type="match status" value="1"/>
</dbReference>
<proteinExistence type="inferred from homology"/>
<evidence type="ECO:0000256" key="7">
    <source>
        <dbReference type="SAM" id="Phobius"/>
    </source>
</evidence>
<comment type="similarity">
    <text evidence="5">Belongs to the SAT4 family.</text>
</comment>
<dbReference type="InterPro" id="IPR049326">
    <property type="entry name" value="Rhodopsin_dom_fungi"/>
</dbReference>
<feature type="transmembrane region" description="Helical" evidence="7">
    <location>
        <begin position="83"/>
        <end position="101"/>
    </location>
</feature>
<dbReference type="PANTHER" id="PTHR33048">
    <property type="entry name" value="PTH11-LIKE INTEGRAL MEMBRANE PROTEIN (AFU_ORTHOLOGUE AFUA_5G11245)"/>
    <property type="match status" value="1"/>
</dbReference>
<keyword evidence="4 7" id="KW-0472">Membrane</keyword>
<keyword evidence="3 7" id="KW-1133">Transmembrane helix</keyword>
<evidence type="ECO:0000256" key="3">
    <source>
        <dbReference type="ARBA" id="ARBA00022989"/>
    </source>
</evidence>
<comment type="subcellular location">
    <subcellularLocation>
        <location evidence="1">Membrane</location>
        <topology evidence="1">Multi-pass membrane protein</topology>
    </subcellularLocation>
</comment>
<sequence>MSGMLFFPPDYLKDETNGAGLVATTVIMVTLASAFVGLRFYTRIKIVRALGASDWTIFLALLFSIGSTACTLYGLQAVYAGNLLYPLSLLTVKFSILILYLRILSSMFLHRLCYAAIGLVTVLCGFTIINTITACVPVESSWNYFAHPNPWCWPQPATMWANIGIHMFTEVMILVLPMPFLLSLDAPWRRKIGVVLLFALGAIVIIVGAMRLPYIVSLGSSKDATWDSVIVSIWSAIELNTAIICACAMTLKPLINRIFPRLFTDGYHPQGSKEDVTSGGNRAGDRPLTIGTRRNRPVAPDIMALETLRSSDRPDMPT</sequence>
<protein>
    <recommendedName>
        <fullName evidence="8">Rhodopsin domain-containing protein</fullName>
    </recommendedName>
</protein>
<dbReference type="Proteomes" id="UP001197093">
    <property type="component" value="Unassembled WGS sequence"/>
</dbReference>
<dbReference type="InterPro" id="IPR052337">
    <property type="entry name" value="SAT4-like"/>
</dbReference>
<feature type="domain" description="Rhodopsin" evidence="8">
    <location>
        <begin position="38"/>
        <end position="257"/>
    </location>
</feature>
<feature type="transmembrane region" description="Helical" evidence="7">
    <location>
        <begin position="194"/>
        <end position="216"/>
    </location>
</feature>